<keyword evidence="5" id="KW-1185">Reference proteome</keyword>
<dbReference type="Pfam" id="PF04480">
    <property type="entry name" value="DUF559"/>
    <property type="match status" value="1"/>
</dbReference>
<dbReference type="EMBL" id="AP023368">
    <property type="protein sequence ID" value="BCK01611.1"/>
    <property type="molecule type" value="Genomic_DNA"/>
</dbReference>
<evidence type="ECO:0000256" key="1">
    <source>
        <dbReference type="SAM" id="Coils"/>
    </source>
</evidence>
<accession>A0A7M3SAJ3</accession>
<reference evidence="4 5" key="2">
    <citation type="submission" date="2020-08" db="EMBL/GenBank/DDBJ databases">
        <authorList>
            <person name="Ueki A."/>
            <person name="Tonouchi A."/>
        </authorList>
    </citation>
    <scope>NUCLEOTIDE SEQUENCE [LARGE SCALE GENOMIC DNA]</scope>
    <source>
        <strain evidence="4 5">CTTW</strain>
    </source>
</reference>
<feature type="domain" description="DUF559" evidence="2">
    <location>
        <begin position="124"/>
        <end position="204"/>
    </location>
</feature>
<protein>
    <recommendedName>
        <fullName evidence="6">DUF559 domain-containing protein</fullName>
    </recommendedName>
</protein>
<evidence type="ECO:0000259" key="3">
    <source>
        <dbReference type="Pfam" id="PF07244"/>
    </source>
</evidence>
<dbReference type="InterPro" id="IPR010827">
    <property type="entry name" value="BamA/TamA_POTRA"/>
</dbReference>
<evidence type="ECO:0000313" key="5">
    <source>
        <dbReference type="Proteomes" id="UP000515703"/>
    </source>
</evidence>
<dbReference type="Pfam" id="PF07244">
    <property type="entry name" value="POTRA"/>
    <property type="match status" value="1"/>
</dbReference>
<gene>
    <name evidence="4" type="ORF">bsdcttw_46510</name>
</gene>
<evidence type="ECO:0000313" key="4">
    <source>
        <dbReference type="EMBL" id="BCK01611.1"/>
    </source>
</evidence>
<sequence>MGYKEAKEDNIKTKINQHTKNTQYYPLCDCCGKEVMSLSYIRGKKYLCKICKLENYMSDKEERTENNREIKEAKLEKAIERIKNHTYNIDKYRNSIDTIRKYLHKDGWFDSTEEIMVAIELCKNKIKFNHQIQFGRYRVDFLLPDEKIILEVDGTIFHTKNTREKELIRDNRIILSLGAEWEIIRITDEDINRNITRLTKAIRKVKSKRTELRKEYNGLLPEWYSDKSI</sequence>
<dbReference type="InterPro" id="IPR007569">
    <property type="entry name" value="DUF559"/>
</dbReference>
<dbReference type="KEGG" id="acht:bsdcttw_46510"/>
<reference evidence="4 5" key="1">
    <citation type="submission" date="2020-08" db="EMBL/GenBank/DDBJ databases">
        <title>Draft genome sequencing of an Anaerocolumna strain isolated from anoxic soil subjected to BSD treatment.</title>
        <authorList>
            <person name="Uek A."/>
            <person name="Tonouchi A."/>
        </authorList>
    </citation>
    <scope>NUCLEOTIDE SEQUENCE [LARGE SCALE GENOMIC DNA]</scope>
    <source>
        <strain evidence="4 5">CTTW</strain>
    </source>
</reference>
<name>A0A7M3SAJ3_9FIRM</name>
<dbReference type="Proteomes" id="UP000515703">
    <property type="component" value="Chromosome"/>
</dbReference>
<keyword evidence="1" id="KW-0175">Coiled coil</keyword>
<dbReference type="InterPro" id="IPR011335">
    <property type="entry name" value="Restrct_endonuc-II-like"/>
</dbReference>
<organism evidence="4 5">
    <name type="scientific">Anaerocolumna chitinilytica</name>
    <dbReference type="NCBI Taxonomy" id="1727145"/>
    <lineage>
        <taxon>Bacteria</taxon>
        <taxon>Bacillati</taxon>
        <taxon>Bacillota</taxon>
        <taxon>Clostridia</taxon>
        <taxon>Lachnospirales</taxon>
        <taxon>Lachnospiraceae</taxon>
        <taxon>Anaerocolumna</taxon>
    </lineage>
</organism>
<proteinExistence type="predicted"/>
<evidence type="ECO:0008006" key="6">
    <source>
        <dbReference type="Google" id="ProtNLM"/>
    </source>
</evidence>
<feature type="coiled-coil region" evidence="1">
    <location>
        <begin position="53"/>
        <end position="95"/>
    </location>
</feature>
<dbReference type="Gene3D" id="3.40.960.10">
    <property type="entry name" value="VSR Endonuclease"/>
    <property type="match status" value="1"/>
</dbReference>
<dbReference type="RefSeq" id="WP_185257156.1">
    <property type="nucleotide sequence ID" value="NZ_AP023368.1"/>
</dbReference>
<feature type="domain" description="POTRA" evidence="3">
    <location>
        <begin position="65"/>
        <end position="119"/>
    </location>
</feature>
<evidence type="ECO:0000259" key="2">
    <source>
        <dbReference type="Pfam" id="PF04480"/>
    </source>
</evidence>
<dbReference type="AlphaFoldDB" id="A0A7M3SAJ3"/>
<dbReference type="SUPFAM" id="SSF52980">
    <property type="entry name" value="Restriction endonuclease-like"/>
    <property type="match status" value="1"/>
</dbReference>
<dbReference type="GO" id="GO:0019867">
    <property type="term" value="C:outer membrane"/>
    <property type="evidence" value="ECO:0007669"/>
    <property type="project" value="InterPro"/>
</dbReference>